<evidence type="ECO:0000256" key="1">
    <source>
        <dbReference type="SAM" id="SignalP"/>
    </source>
</evidence>
<keyword evidence="5" id="KW-1185">Reference proteome</keyword>
<dbReference type="EMBL" id="CP015124">
    <property type="protein sequence ID" value="ANP35986.1"/>
    <property type="molecule type" value="Genomic_DNA"/>
</dbReference>
<dbReference type="Gene3D" id="2.40.100.20">
    <property type="match status" value="1"/>
</dbReference>
<dbReference type="AlphaFoldDB" id="A0A1B0ZP90"/>
<dbReference type="SUPFAM" id="SSF50891">
    <property type="entry name" value="Cyclophilin-like"/>
    <property type="match status" value="1"/>
</dbReference>
<organism evidence="3 5">
    <name type="scientific">Phaeobacter gallaeciensis</name>
    <dbReference type="NCBI Taxonomy" id="60890"/>
    <lineage>
        <taxon>Bacteria</taxon>
        <taxon>Pseudomonadati</taxon>
        <taxon>Pseudomonadota</taxon>
        <taxon>Alphaproteobacteria</taxon>
        <taxon>Rhodobacterales</taxon>
        <taxon>Roseobacteraceae</taxon>
        <taxon>Phaeobacter</taxon>
    </lineage>
</organism>
<evidence type="ECO:0000313" key="6">
    <source>
        <dbReference type="Proteomes" id="UP001218364"/>
    </source>
</evidence>
<sequence>MNVNWLKTPALALMSALALSAPVVAETSGTATQKEGTMTKIEFIFGEDRLSATLDDTAAGRDFAAMLPLELTLTDYHGVEKVADLPRKLDTTGAPASYKPETGDITLYAPWGNLAIFYKPFQNSRGLVRLGAFDGDIAPLVRSAPYTVRLEIAD</sequence>
<dbReference type="InterPro" id="IPR041183">
    <property type="entry name" value="Cyclophilin-like"/>
</dbReference>
<dbReference type="InterPro" id="IPR029000">
    <property type="entry name" value="Cyclophilin-like_dom_sf"/>
</dbReference>
<accession>A0A1B0ZP90</accession>
<reference evidence="3 5" key="1">
    <citation type="submission" date="2016-04" db="EMBL/GenBank/DDBJ databases">
        <authorList>
            <person name="Evans L.H."/>
            <person name="Alamgir A."/>
            <person name="Owens N."/>
            <person name="Weber N.D."/>
            <person name="Virtaneva K."/>
            <person name="Barbian K."/>
            <person name="Babar A."/>
            <person name="Rosenke K."/>
        </authorList>
    </citation>
    <scope>NUCLEOTIDE SEQUENCE [LARGE SCALE GENOMIC DNA]</scope>
    <source>
        <strain evidence="3 5">JL2886</strain>
    </source>
</reference>
<reference evidence="4 6" key="2">
    <citation type="submission" date="2023-02" db="EMBL/GenBank/DDBJ databases">
        <title>Population genomics of bacteria associated with diatom.</title>
        <authorList>
            <person name="Xie J."/>
            <person name="Wang H."/>
        </authorList>
    </citation>
    <scope>NUCLEOTIDE SEQUENCE [LARGE SCALE GENOMIC DNA]</scope>
    <source>
        <strain evidence="4 6">PT47_8</strain>
    </source>
</reference>
<dbReference type="Proteomes" id="UP001218364">
    <property type="component" value="Unassembled WGS sequence"/>
</dbReference>
<feature type="domain" description="Cyclophilin-like" evidence="2">
    <location>
        <begin position="44"/>
        <end position="150"/>
    </location>
</feature>
<feature type="signal peptide" evidence="1">
    <location>
        <begin position="1"/>
        <end position="25"/>
    </location>
</feature>
<dbReference type="Pfam" id="PF18050">
    <property type="entry name" value="Cyclophil_like2"/>
    <property type="match status" value="1"/>
</dbReference>
<proteinExistence type="predicted"/>
<keyword evidence="1" id="KW-0732">Signal</keyword>
<dbReference type="EMBL" id="JARCJK010000013">
    <property type="protein sequence ID" value="MDE4167748.1"/>
    <property type="molecule type" value="Genomic_DNA"/>
</dbReference>
<protein>
    <submittedName>
        <fullName evidence="4">Cyclophilin-like fold protein</fullName>
    </submittedName>
</protein>
<gene>
    <name evidence="3" type="ORF">JL2886_01065</name>
    <name evidence="4" type="ORF">PXK24_18795</name>
</gene>
<dbReference type="Proteomes" id="UP000092565">
    <property type="component" value="Chromosome"/>
</dbReference>
<dbReference type="RefSeq" id="WP_065271031.1">
    <property type="nucleotide sequence ID" value="NZ_CP015124.1"/>
</dbReference>
<dbReference type="PATRIC" id="fig|60890.4.peg.1036"/>
<evidence type="ECO:0000313" key="4">
    <source>
        <dbReference type="EMBL" id="MDE4167748.1"/>
    </source>
</evidence>
<evidence type="ECO:0000259" key="2">
    <source>
        <dbReference type="Pfam" id="PF18050"/>
    </source>
</evidence>
<evidence type="ECO:0000313" key="5">
    <source>
        <dbReference type="Proteomes" id="UP000092565"/>
    </source>
</evidence>
<evidence type="ECO:0000313" key="3">
    <source>
        <dbReference type="EMBL" id="ANP35986.1"/>
    </source>
</evidence>
<feature type="chain" id="PRO_5008517954" evidence="1">
    <location>
        <begin position="26"/>
        <end position="154"/>
    </location>
</feature>
<name>A0A1B0ZP90_9RHOB</name>